<keyword evidence="1" id="KW-0812">Transmembrane</keyword>
<feature type="transmembrane region" description="Helical" evidence="1">
    <location>
        <begin position="15"/>
        <end position="35"/>
    </location>
</feature>
<dbReference type="EMBL" id="LBVL01000004">
    <property type="protein sequence ID" value="KKQ85745.1"/>
    <property type="molecule type" value="Genomic_DNA"/>
</dbReference>
<keyword evidence="1" id="KW-1133">Transmembrane helix</keyword>
<reference evidence="2 3" key="1">
    <citation type="journal article" date="2015" name="Nature">
        <title>rRNA introns, odd ribosomes, and small enigmatic genomes across a large radiation of phyla.</title>
        <authorList>
            <person name="Brown C.T."/>
            <person name="Hug L.A."/>
            <person name="Thomas B.C."/>
            <person name="Sharon I."/>
            <person name="Castelle C.J."/>
            <person name="Singh A."/>
            <person name="Wilkins M.J."/>
            <person name="Williams K.H."/>
            <person name="Banfield J.F."/>
        </authorList>
    </citation>
    <scope>NUCLEOTIDE SEQUENCE [LARGE SCALE GENOMIC DNA]</scope>
</reference>
<dbReference type="AlphaFoldDB" id="A0A0G0LCX6"/>
<evidence type="ECO:0000256" key="1">
    <source>
        <dbReference type="SAM" id="Phobius"/>
    </source>
</evidence>
<evidence type="ECO:0000313" key="3">
    <source>
        <dbReference type="Proteomes" id="UP000034081"/>
    </source>
</evidence>
<proteinExistence type="predicted"/>
<gene>
    <name evidence="2" type="ORF">UT08_C0004G0057</name>
</gene>
<accession>A0A0G0LCX6</accession>
<dbReference type="Proteomes" id="UP000034081">
    <property type="component" value="Unassembled WGS sequence"/>
</dbReference>
<organism evidence="2 3">
    <name type="scientific">Candidatus Woesebacteria bacterium GW2011_GWB1_38_8</name>
    <dbReference type="NCBI Taxonomy" id="1618570"/>
    <lineage>
        <taxon>Bacteria</taxon>
        <taxon>Candidatus Woeseibacteriota</taxon>
    </lineage>
</organism>
<dbReference type="STRING" id="1618570.UT08_C0004G0057"/>
<protein>
    <submittedName>
        <fullName evidence="2">Uncharacterized protein</fullName>
    </submittedName>
</protein>
<comment type="caution">
    <text evidence="2">The sequence shown here is derived from an EMBL/GenBank/DDBJ whole genome shotgun (WGS) entry which is preliminary data.</text>
</comment>
<keyword evidence="1" id="KW-0472">Membrane</keyword>
<evidence type="ECO:0000313" key="2">
    <source>
        <dbReference type="EMBL" id="KKQ85745.1"/>
    </source>
</evidence>
<sequence length="316" mass="33827">MSKKLINIGSKVNNVFQLILVSFLALSVFFGVILANNRQDIREKASVIGGLATVSIEPNEGSYAIGDIIESAVYFSSASIPVSGIAVSIIYPYSGSNPEVSVSDISINPDFSGSGDWVCPTQESHLEGGFVKINIACANTTATGFVAEKTLLAKISLKVISIPFYNPLSVRFDPQLSVITQKSNNQDILAIPTSSALYYIGDIISPTPTGKKVCSIKLYPASFNLRLGEITTMKVELEGKKATSVKFHSNSNDLLIEPTIDTKTPYETTIRPVSLSSQGPVLVTTQALLGKKEICHATAVVNILTPVSATPKLLRE</sequence>
<name>A0A0G0LCX6_9BACT</name>